<comment type="subunit">
    <text evidence="7">Type II secretion is composed of four main components: the outer membrane complex, the inner membrane complex, the cytoplasmic secretion ATPase and the periplasm-spanning pseudopilus.</text>
</comment>
<keyword evidence="5" id="KW-1133">Transmembrane helix</keyword>
<dbReference type="InterPro" id="IPR003413">
    <property type="entry name" value="T2SS_GspI_C"/>
</dbReference>
<comment type="function">
    <text evidence="1">Component of the type II secretion system required for the energy-dependent secretion of extracellular factors such as proteases and toxins from the periplasm. Part of the pseudopilus tip complex that is critical for the recognition and binding of secretion substrates.</text>
</comment>
<dbReference type="KEGG" id="gqu:AWC35_21480"/>
<keyword evidence="10" id="KW-1185">Reference proteome</keyword>
<dbReference type="PANTHER" id="PTHR38779:SF2">
    <property type="entry name" value="TYPE II SECRETION SYSTEM PROTEIN I-RELATED"/>
    <property type="match status" value="1"/>
</dbReference>
<feature type="domain" description="Type II secretion system protein GspI C-terminal" evidence="8">
    <location>
        <begin position="34"/>
        <end position="112"/>
    </location>
</feature>
<evidence type="ECO:0000256" key="3">
    <source>
        <dbReference type="ARBA" id="ARBA00022481"/>
    </source>
</evidence>
<keyword evidence="3 7" id="KW-0488">Methylation</keyword>
<evidence type="ECO:0000313" key="9">
    <source>
        <dbReference type="EMBL" id="ATA21703.1"/>
    </source>
</evidence>
<dbReference type="PANTHER" id="PTHR38779">
    <property type="entry name" value="TYPE II SECRETION SYSTEM PROTEIN I-RELATED"/>
    <property type="match status" value="1"/>
</dbReference>
<gene>
    <name evidence="9" type="ORF">AWC35_21480</name>
</gene>
<evidence type="ECO:0000313" key="10">
    <source>
        <dbReference type="Proteomes" id="UP000217182"/>
    </source>
</evidence>
<dbReference type="Gene3D" id="3.30.1300.30">
    <property type="entry name" value="GSPII I/J protein-like"/>
    <property type="match status" value="1"/>
</dbReference>
<dbReference type="Pfam" id="PF02501">
    <property type="entry name" value="T2SSI"/>
    <property type="match status" value="1"/>
</dbReference>
<reference evidence="9 10" key="1">
    <citation type="submission" date="2016-01" db="EMBL/GenBank/DDBJ databases">
        <authorList>
            <person name="Oliw E.H."/>
        </authorList>
    </citation>
    <scope>NUCLEOTIDE SEQUENCE [LARGE SCALE GENOMIC DNA]</scope>
    <source>
        <strain evidence="9 10">FRB97</strain>
    </source>
</reference>
<dbReference type="SUPFAM" id="SSF54523">
    <property type="entry name" value="Pili subunits"/>
    <property type="match status" value="1"/>
</dbReference>
<name>A0A250B639_9GAMM</name>
<sequence length="121" mass="13482">MTLLEVLVAVSVFALAGLALLKATTQQAAGIGRLEEKTFAAWIAENQQVRLRLEQTWPETRWVSGETQFAGERWYWRWQGVATGDSQLRALDVEVRRQKNAVSAEGYLRTYVVRQGAGSGG</sequence>
<dbReference type="EMBL" id="CP014136">
    <property type="protein sequence ID" value="ATA21703.1"/>
    <property type="molecule type" value="Genomic_DNA"/>
</dbReference>
<comment type="PTM">
    <text evidence="7">Cleaved by prepilin peptidase.</text>
</comment>
<evidence type="ECO:0000256" key="5">
    <source>
        <dbReference type="ARBA" id="ARBA00022989"/>
    </source>
</evidence>
<keyword evidence="4" id="KW-0812">Transmembrane</keyword>
<comment type="similarity">
    <text evidence="7">Belongs to the GSP I family.</text>
</comment>
<protein>
    <recommendedName>
        <fullName evidence="7">Type II secretion system protein I</fullName>
        <shortName evidence="7">T2SS minor pseudopilin I</shortName>
    </recommendedName>
</protein>
<evidence type="ECO:0000256" key="1">
    <source>
        <dbReference type="ARBA" id="ARBA00003161"/>
    </source>
</evidence>
<accession>A0A250B639</accession>
<dbReference type="Proteomes" id="UP000217182">
    <property type="component" value="Chromosome"/>
</dbReference>
<dbReference type="NCBIfam" id="TIGR01707">
    <property type="entry name" value="gspI"/>
    <property type="match status" value="1"/>
</dbReference>
<evidence type="ECO:0000256" key="4">
    <source>
        <dbReference type="ARBA" id="ARBA00022692"/>
    </source>
</evidence>
<dbReference type="GO" id="GO:0005886">
    <property type="term" value="C:plasma membrane"/>
    <property type="evidence" value="ECO:0007669"/>
    <property type="project" value="UniProtKB-SubCell"/>
</dbReference>
<comment type="subcellular location">
    <subcellularLocation>
        <location evidence="7">Cell inner membrane</location>
        <topology evidence="7">Single-pass membrane protein</topology>
    </subcellularLocation>
    <subcellularLocation>
        <location evidence="2">Membrane</location>
        <topology evidence="2">Single-pass membrane protein</topology>
    </subcellularLocation>
</comment>
<evidence type="ECO:0000259" key="8">
    <source>
        <dbReference type="Pfam" id="PF02501"/>
    </source>
</evidence>
<proteinExistence type="inferred from homology"/>
<evidence type="ECO:0000256" key="6">
    <source>
        <dbReference type="ARBA" id="ARBA00023136"/>
    </source>
</evidence>
<organism evidence="9 10">
    <name type="scientific">Gibbsiella quercinecans</name>
    <dbReference type="NCBI Taxonomy" id="929813"/>
    <lineage>
        <taxon>Bacteria</taxon>
        <taxon>Pseudomonadati</taxon>
        <taxon>Pseudomonadota</taxon>
        <taxon>Gammaproteobacteria</taxon>
        <taxon>Enterobacterales</taxon>
        <taxon>Yersiniaceae</taxon>
        <taxon>Gibbsiella</taxon>
    </lineage>
</organism>
<keyword evidence="6" id="KW-0472">Membrane</keyword>
<evidence type="ECO:0000256" key="7">
    <source>
        <dbReference type="RuleBase" id="RU368030"/>
    </source>
</evidence>
<keyword evidence="7" id="KW-1003">Cell membrane</keyword>
<dbReference type="GO" id="GO:0015627">
    <property type="term" value="C:type II protein secretion system complex"/>
    <property type="evidence" value="ECO:0007669"/>
    <property type="project" value="UniProtKB-UniRule"/>
</dbReference>
<dbReference type="GO" id="GO:0015628">
    <property type="term" value="P:protein secretion by the type II secretion system"/>
    <property type="evidence" value="ECO:0007669"/>
    <property type="project" value="UniProtKB-UniRule"/>
</dbReference>
<dbReference type="InterPro" id="IPR010052">
    <property type="entry name" value="T2SS_protein-GspI"/>
</dbReference>
<dbReference type="InterPro" id="IPR045584">
    <property type="entry name" value="Pilin-like"/>
</dbReference>
<evidence type="ECO:0000256" key="2">
    <source>
        <dbReference type="ARBA" id="ARBA00004167"/>
    </source>
</evidence>
<keyword evidence="7" id="KW-0997">Cell inner membrane</keyword>
<dbReference type="AlphaFoldDB" id="A0A250B639"/>